<dbReference type="EMBL" id="AXUN02000071">
    <property type="protein sequence ID" value="ETA81684.1"/>
    <property type="molecule type" value="Genomic_DNA"/>
</dbReference>
<dbReference type="STRING" id="994573.T472_0205095"/>
<keyword evidence="2" id="KW-1185">Reference proteome</keyword>
<evidence type="ECO:0000313" key="2">
    <source>
        <dbReference type="Proteomes" id="UP000017747"/>
    </source>
</evidence>
<dbReference type="OrthoDB" id="2053534at2"/>
<gene>
    <name evidence="1" type="ORF">T472_0205095</name>
</gene>
<dbReference type="RefSeq" id="WP_023385455.1">
    <property type="nucleotide sequence ID" value="NZ_AXUN02000071.1"/>
</dbReference>
<protein>
    <recommendedName>
        <fullName evidence="3">DUF4062 domain-containing protein</fullName>
    </recommendedName>
</protein>
<name>V7I8W4_9CLOT</name>
<dbReference type="eggNOG" id="ENOG502ZAII">
    <property type="taxonomic scope" value="Bacteria"/>
</dbReference>
<reference evidence="1 2" key="1">
    <citation type="journal article" date="2014" name="Genome Announc.">
        <title>Genome Sequence of Youngiibacter fragilis, the Type Strain of the Genus Youngiibacter.</title>
        <authorList>
            <person name="Wawrik C.B."/>
            <person name="Callaghan A.V."/>
            <person name="Stamps B.W."/>
            <person name="Wawrik B."/>
        </authorList>
    </citation>
    <scope>NUCLEOTIDE SEQUENCE [LARGE SCALE GENOMIC DNA]</scope>
    <source>
        <strain evidence="1 2">232.1</strain>
    </source>
</reference>
<organism evidence="1 2">
    <name type="scientific">Youngiibacter fragilis 232.1</name>
    <dbReference type="NCBI Taxonomy" id="994573"/>
    <lineage>
        <taxon>Bacteria</taxon>
        <taxon>Bacillati</taxon>
        <taxon>Bacillota</taxon>
        <taxon>Clostridia</taxon>
        <taxon>Eubacteriales</taxon>
        <taxon>Clostridiaceae</taxon>
        <taxon>Youngiibacter</taxon>
    </lineage>
</organism>
<proteinExistence type="predicted"/>
<comment type="caution">
    <text evidence="1">The sequence shown here is derived from an EMBL/GenBank/DDBJ whole genome shotgun (WGS) entry which is preliminary data.</text>
</comment>
<sequence length="915" mass="106181">MEKRIEFDEKIRVFISSRCGEERYDNVRTKLKSLIENTGFAKVYLFESRRASTLSAQQDYLYGLDDSDVCLFLIDNADGVPEGVMKEYQRAKAHPKKSLFIFCNENKEEPTHIQKEITGAGGAKYYITKNFDEFIDIGYQSLINDIGEIYISYCKGRLIDPEFIGIAATGSIEEIDTVASESLDKQIFKNIDNTKKLISNEIFTRSDGKVENTCDLDMYSSEFLKVLFNRKNIKEYNTNLLFSTLKEMQSENLHKVVIERWNAIQFYYMDDLKKAIECEKHALNAARELQLPNWIVQDILIDLRNLYSFEAQSKNQYLINSEAQKELDSEKSALFYPLIDRYERSLYEEIINQSEKSSMRSPYSVTFGNSINKYGDYISNIYIMSVFNGSLTQLVRTTDRIKDIAFHLCHQYSDWEFRVLLLRMALIKGNKKEIKGITDLFNDVYGKMNGKDAKEIYEFVKGNPIKYQRNIAQLLAFQHLGYYFDDDFYIEVWKEISSIVNHWIDSEDKLVALGDYIFDAIAENMLRLDVNNVVKSILIKVFDNEIKRFYDKVLEVLSKLDFITISDENVRRLISILTELIKDDSARENLHKLGNAVISLRKQTPDLCSALDDVVIELMPEFFQNRYSLETRKGTQAESKAHVSKFIDEINDRNDTQGKNGRYSGYMDNPYKTIENIIIADNVELESEMVSKIMQASVATLYAENQTLGAKVNAINLITFLRIVSDDSIYDYESLMDKLIKDEEYIFSGAENMFLDKTSKATLYFNFSMMKLVFNKIDVEEVLSLLSSYTDLEIFEKLEALKTIISIFESGKNELVDDKVLLLILQFTLGSTNDSNHDVRYYATKALLHFLSSDNKEPIMKKFLSIMDYDSVYIKSQIMNYSEKLKNLDEESFAFIKEKAIVDNHFVIRERALRL</sequence>
<dbReference type="SUPFAM" id="SSF48371">
    <property type="entry name" value="ARM repeat"/>
    <property type="match status" value="1"/>
</dbReference>
<accession>V7I8W4</accession>
<evidence type="ECO:0000313" key="1">
    <source>
        <dbReference type="EMBL" id="ETA81684.1"/>
    </source>
</evidence>
<dbReference type="AlphaFoldDB" id="V7I8W4"/>
<evidence type="ECO:0008006" key="3">
    <source>
        <dbReference type="Google" id="ProtNLM"/>
    </source>
</evidence>
<dbReference type="InterPro" id="IPR016024">
    <property type="entry name" value="ARM-type_fold"/>
</dbReference>
<dbReference type="Proteomes" id="UP000017747">
    <property type="component" value="Unassembled WGS sequence"/>
</dbReference>